<dbReference type="NCBIfam" id="NF047539">
    <property type="entry name" value="XAC2610_fam"/>
    <property type="match status" value="1"/>
</dbReference>
<name>A0A1M6G0Y0_9FLAO</name>
<dbReference type="InterPro" id="IPR058087">
    <property type="entry name" value="XAC2610_dom"/>
</dbReference>
<protein>
    <submittedName>
        <fullName evidence="1">Uncharacterized protein</fullName>
    </submittedName>
</protein>
<dbReference type="Proteomes" id="UP000184488">
    <property type="component" value="Unassembled WGS sequence"/>
</dbReference>
<gene>
    <name evidence="1" type="ORF">SAMN05444363_2455</name>
</gene>
<dbReference type="OrthoDB" id="770076at2"/>
<dbReference type="AlphaFoldDB" id="A0A1M6G0Y0"/>
<sequence>MKKIFLSIIIGLLVSNCKKEKTNVKSKIVVPKTETLSKHQSNNSVKLKEESSKDEKESFVFSCGTGCAIVYDEMSRKRKENSIEIKYTVTQYINDNAENESFKTYIFESDEKGYLKSIHLINNQINLLNDDSFIWKEKFTEIGIELFPKGLISNSLFKKFEFKYTVTEVETEEDTKYLIKINLRDKETNKIQKIDFTPENLYNKNLNLNTSSHSYFNPNQSLIKASEGIERYHDLIVLDYNFDGLEDFAIINYEGSNGGPQFAYFKQNSKKQFELDESFTNEIRFFPLEMNQKEKTLEFGHPSGCCQINTFIVKILPKEKWKVIYTKLEDI</sequence>
<proteinExistence type="predicted"/>
<organism evidence="1 2">
    <name type="scientific">Flavobacterium terrae</name>
    <dbReference type="NCBI Taxonomy" id="415425"/>
    <lineage>
        <taxon>Bacteria</taxon>
        <taxon>Pseudomonadati</taxon>
        <taxon>Bacteroidota</taxon>
        <taxon>Flavobacteriia</taxon>
        <taxon>Flavobacteriales</taxon>
        <taxon>Flavobacteriaceae</taxon>
        <taxon>Flavobacterium</taxon>
    </lineage>
</organism>
<reference evidence="2" key="1">
    <citation type="submission" date="2016-11" db="EMBL/GenBank/DDBJ databases">
        <authorList>
            <person name="Varghese N."/>
            <person name="Submissions S."/>
        </authorList>
    </citation>
    <scope>NUCLEOTIDE SEQUENCE [LARGE SCALE GENOMIC DNA]</scope>
    <source>
        <strain evidence="2">DSM 18829</strain>
    </source>
</reference>
<keyword evidence="2" id="KW-1185">Reference proteome</keyword>
<dbReference type="EMBL" id="FQZI01000004">
    <property type="protein sequence ID" value="SHJ03603.1"/>
    <property type="molecule type" value="Genomic_DNA"/>
</dbReference>
<evidence type="ECO:0000313" key="2">
    <source>
        <dbReference type="Proteomes" id="UP000184488"/>
    </source>
</evidence>
<dbReference type="RefSeq" id="WP_073311783.1">
    <property type="nucleotide sequence ID" value="NZ_FQZI01000004.1"/>
</dbReference>
<evidence type="ECO:0000313" key="1">
    <source>
        <dbReference type="EMBL" id="SHJ03603.1"/>
    </source>
</evidence>
<accession>A0A1M6G0Y0</accession>
<dbReference type="STRING" id="415425.SAMN05444363_2455"/>